<evidence type="ECO:0000313" key="3">
    <source>
        <dbReference type="Proteomes" id="UP001142055"/>
    </source>
</evidence>
<dbReference type="AlphaFoldDB" id="A0A9Q0RIB9"/>
<feature type="region of interest" description="Disordered" evidence="1">
    <location>
        <begin position="61"/>
        <end position="88"/>
    </location>
</feature>
<gene>
    <name evidence="2" type="ORF">RDWZM_010011</name>
</gene>
<protein>
    <submittedName>
        <fullName evidence="2">Uncharacterized protein</fullName>
    </submittedName>
</protein>
<accession>A0A9Q0RIB9</accession>
<name>A0A9Q0RIB9_BLOTA</name>
<dbReference type="EMBL" id="JAPWDV010000004">
    <property type="protein sequence ID" value="KAJ6215511.1"/>
    <property type="molecule type" value="Genomic_DNA"/>
</dbReference>
<sequence>MCHSGSLYSDYIAPSLSLTLSFFGRFLFNRPSGLRVSNIFIMQRVPTTCTHTQFATIMNGRESRQQTGANGGSNNNGSNDYDDDDETVNALNQSSTSISALNAGPFPFFSVPMCEESELSASNVECSTLLGDFTEMAKPTDRLIHIDNHLFFALVLCPLHLS</sequence>
<evidence type="ECO:0000256" key="1">
    <source>
        <dbReference type="SAM" id="MobiDB-lite"/>
    </source>
</evidence>
<feature type="non-terminal residue" evidence="2">
    <location>
        <position position="162"/>
    </location>
</feature>
<proteinExistence type="predicted"/>
<organism evidence="2 3">
    <name type="scientific">Blomia tropicalis</name>
    <name type="common">Mite</name>
    <dbReference type="NCBI Taxonomy" id="40697"/>
    <lineage>
        <taxon>Eukaryota</taxon>
        <taxon>Metazoa</taxon>
        <taxon>Ecdysozoa</taxon>
        <taxon>Arthropoda</taxon>
        <taxon>Chelicerata</taxon>
        <taxon>Arachnida</taxon>
        <taxon>Acari</taxon>
        <taxon>Acariformes</taxon>
        <taxon>Sarcoptiformes</taxon>
        <taxon>Astigmata</taxon>
        <taxon>Glycyphagoidea</taxon>
        <taxon>Echimyopodidae</taxon>
        <taxon>Blomia</taxon>
    </lineage>
</organism>
<evidence type="ECO:0000313" key="2">
    <source>
        <dbReference type="EMBL" id="KAJ6215511.1"/>
    </source>
</evidence>
<keyword evidence="3" id="KW-1185">Reference proteome</keyword>
<comment type="caution">
    <text evidence="2">The sequence shown here is derived from an EMBL/GenBank/DDBJ whole genome shotgun (WGS) entry which is preliminary data.</text>
</comment>
<reference evidence="2" key="1">
    <citation type="submission" date="2022-12" db="EMBL/GenBank/DDBJ databases">
        <title>Genome assemblies of Blomia tropicalis.</title>
        <authorList>
            <person name="Cui Y."/>
        </authorList>
    </citation>
    <scope>NUCLEOTIDE SEQUENCE</scope>
    <source>
        <tissue evidence="2">Adult mites</tissue>
    </source>
</reference>
<dbReference type="Proteomes" id="UP001142055">
    <property type="component" value="Chromosome 4"/>
</dbReference>